<dbReference type="EMBL" id="AJWZ01004103">
    <property type="protein sequence ID" value="EKC66388.1"/>
    <property type="molecule type" value="Genomic_DNA"/>
</dbReference>
<dbReference type="SUPFAM" id="SSF47413">
    <property type="entry name" value="lambda repressor-like DNA-binding domains"/>
    <property type="match status" value="1"/>
</dbReference>
<comment type="caution">
    <text evidence="3">The sequence shown here is derived from an EMBL/GenBank/DDBJ whole genome shotgun (WGS) entry which is preliminary data.</text>
</comment>
<dbReference type="GO" id="GO:0003677">
    <property type="term" value="F:DNA binding"/>
    <property type="evidence" value="ECO:0007669"/>
    <property type="project" value="UniProtKB-KW"/>
</dbReference>
<dbReference type="Gene3D" id="1.10.260.40">
    <property type="entry name" value="lambda repressor-like DNA-binding domains"/>
    <property type="match status" value="1"/>
</dbReference>
<reference evidence="3" key="1">
    <citation type="journal article" date="2013" name="Environ. Microbiol.">
        <title>Microbiota from the distal guts of lean and obese adolescents exhibit partial functional redundancy besides clear differences in community structure.</title>
        <authorList>
            <person name="Ferrer M."/>
            <person name="Ruiz A."/>
            <person name="Lanza F."/>
            <person name="Haange S.B."/>
            <person name="Oberbach A."/>
            <person name="Till H."/>
            <person name="Bargiela R."/>
            <person name="Campoy C."/>
            <person name="Segura M.T."/>
            <person name="Richter M."/>
            <person name="von Bergen M."/>
            <person name="Seifert J."/>
            <person name="Suarez A."/>
        </authorList>
    </citation>
    <scope>NUCLEOTIDE SEQUENCE</scope>
</reference>
<dbReference type="CDD" id="cd00093">
    <property type="entry name" value="HTH_XRE"/>
    <property type="match status" value="1"/>
</dbReference>
<evidence type="ECO:0000256" key="1">
    <source>
        <dbReference type="ARBA" id="ARBA00023125"/>
    </source>
</evidence>
<protein>
    <submittedName>
        <fullName evidence="3">Transcriptional regulator, XRE family</fullName>
    </submittedName>
</protein>
<dbReference type="PROSITE" id="PS50943">
    <property type="entry name" value="HTH_CROC1"/>
    <property type="match status" value="1"/>
</dbReference>
<dbReference type="Pfam" id="PF01381">
    <property type="entry name" value="HTH_3"/>
    <property type="match status" value="1"/>
</dbReference>
<proteinExistence type="predicted"/>
<sequence>MSMIDNNLKWCREELEMTQEELGIILGASKQTISNWETGYTPIPLNKLVRFANLYDYSLDFLVGFTRKNIKYNKSIKLDKKLIGKNLK</sequence>
<dbReference type="PANTHER" id="PTHR46558">
    <property type="entry name" value="TRACRIPTIONAL REGULATORY PROTEIN-RELATED-RELATED"/>
    <property type="match status" value="1"/>
</dbReference>
<evidence type="ECO:0000259" key="2">
    <source>
        <dbReference type="PROSITE" id="PS50943"/>
    </source>
</evidence>
<evidence type="ECO:0000313" key="3">
    <source>
        <dbReference type="EMBL" id="EKC66388.1"/>
    </source>
</evidence>
<feature type="non-terminal residue" evidence="3">
    <location>
        <position position="88"/>
    </location>
</feature>
<gene>
    <name evidence="3" type="ORF">OBE_05970</name>
</gene>
<name>K1T9S4_9ZZZZ</name>
<feature type="domain" description="HTH cro/C1-type" evidence="2">
    <location>
        <begin position="8"/>
        <end position="62"/>
    </location>
</feature>
<organism evidence="3">
    <name type="scientific">human gut metagenome</name>
    <dbReference type="NCBI Taxonomy" id="408170"/>
    <lineage>
        <taxon>unclassified sequences</taxon>
        <taxon>metagenomes</taxon>
        <taxon>organismal metagenomes</taxon>
    </lineage>
</organism>
<keyword evidence="1" id="KW-0238">DNA-binding</keyword>
<dbReference type="AlphaFoldDB" id="K1T9S4"/>
<accession>K1T9S4</accession>
<dbReference type="SMART" id="SM00530">
    <property type="entry name" value="HTH_XRE"/>
    <property type="match status" value="1"/>
</dbReference>
<dbReference type="InterPro" id="IPR001387">
    <property type="entry name" value="Cro/C1-type_HTH"/>
</dbReference>
<dbReference type="PANTHER" id="PTHR46558:SF11">
    <property type="entry name" value="HTH-TYPE TRANSCRIPTIONAL REGULATOR XRE"/>
    <property type="match status" value="1"/>
</dbReference>
<dbReference type="InterPro" id="IPR010982">
    <property type="entry name" value="Lambda_DNA-bd_dom_sf"/>
</dbReference>